<feature type="transmembrane region" description="Helical" evidence="4">
    <location>
        <begin position="287"/>
        <end position="312"/>
    </location>
</feature>
<comment type="similarity">
    <text evidence="1">Belongs to the glycosyltransferase 2 family.</text>
</comment>
<dbReference type="Proteomes" id="UP000310477">
    <property type="component" value="Unassembled WGS sequence"/>
</dbReference>
<evidence type="ECO:0000256" key="2">
    <source>
        <dbReference type="ARBA" id="ARBA00022676"/>
    </source>
</evidence>
<evidence type="ECO:0000256" key="3">
    <source>
        <dbReference type="ARBA" id="ARBA00022679"/>
    </source>
</evidence>
<dbReference type="GO" id="GO:0016757">
    <property type="term" value="F:glycosyltransferase activity"/>
    <property type="evidence" value="ECO:0007669"/>
    <property type="project" value="UniProtKB-KW"/>
</dbReference>
<dbReference type="PANTHER" id="PTHR43630:SF1">
    <property type="entry name" value="POLY-BETA-1,6-N-ACETYL-D-GLUCOSAMINE SYNTHASE"/>
    <property type="match status" value="1"/>
</dbReference>
<keyword evidence="3 5" id="KW-0808">Transferase</keyword>
<keyword evidence="6" id="KW-1185">Reference proteome</keyword>
<dbReference type="SUPFAM" id="SSF53448">
    <property type="entry name" value="Nucleotide-diphospho-sugar transferases"/>
    <property type="match status" value="1"/>
</dbReference>
<keyword evidence="4" id="KW-0812">Transmembrane</keyword>
<keyword evidence="4" id="KW-0472">Membrane</keyword>
<dbReference type="OrthoDB" id="1523666at2"/>
<dbReference type="AlphaFoldDB" id="A0A4U1C5Y0"/>
<evidence type="ECO:0000256" key="1">
    <source>
        <dbReference type="ARBA" id="ARBA00006739"/>
    </source>
</evidence>
<dbReference type="InterPro" id="IPR029044">
    <property type="entry name" value="Nucleotide-diphossugar_trans"/>
</dbReference>
<accession>A0A4U1C5Y0</accession>
<evidence type="ECO:0000313" key="5">
    <source>
        <dbReference type="EMBL" id="TKB99663.1"/>
    </source>
</evidence>
<protein>
    <submittedName>
        <fullName evidence="5">Glycosyltransferase</fullName>
    </submittedName>
</protein>
<evidence type="ECO:0000256" key="4">
    <source>
        <dbReference type="SAM" id="Phobius"/>
    </source>
</evidence>
<name>A0A4U1C5Y0_9SPHI</name>
<reference evidence="5 6" key="1">
    <citation type="submission" date="2019-04" db="EMBL/GenBank/DDBJ databases">
        <title>Pedobacter sp. AR-2-6 sp. nov., isolated from Arctic soil.</title>
        <authorList>
            <person name="Dahal R.H."/>
            <person name="Kim D.-U."/>
        </authorList>
    </citation>
    <scope>NUCLEOTIDE SEQUENCE [LARGE SCALE GENOMIC DNA]</scope>
    <source>
        <strain evidence="5 6">AR-2-6</strain>
    </source>
</reference>
<keyword evidence="2" id="KW-0328">Glycosyltransferase</keyword>
<organism evidence="5 6">
    <name type="scientific">Pedobacter cryotolerans</name>
    <dbReference type="NCBI Taxonomy" id="2571270"/>
    <lineage>
        <taxon>Bacteria</taxon>
        <taxon>Pseudomonadati</taxon>
        <taxon>Bacteroidota</taxon>
        <taxon>Sphingobacteriia</taxon>
        <taxon>Sphingobacteriales</taxon>
        <taxon>Sphingobacteriaceae</taxon>
        <taxon>Pedobacter</taxon>
    </lineage>
</organism>
<dbReference type="RefSeq" id="WP_136877356.1">
    <property type="nucleotide sequence ID" value="NZ_SWBO01000006.1"/>
</dbReference>
<feature type="transmembrane region" description="Helical" evidence="4">
    <location>
        <begin position="6"/>
        <end position="30"/>
    </location>
</feature>
<feature type="transmembrane region" description="Helical" evidence="4">
    <location>
        <begin position="318"/>
        <end position="338"/>
    </location>
</feature>
<comment type="caution">
    <text evidence="5">The sequence shown here is derived from an EMBL/GenBank/DDBJ whole genome shotgun (WGS) entry which is preliminary data.</text>
</comment>
<keyword evidence="4" id="KW-1133">Transmembrane helix</keyword>
<gene>
    <name evidence="5" type="ORF">FA045_12205</name>
</gene>
<dbReference type="Pfam" id="PF13641">
    <property type="entry name" value="Glyco_tranf_2_3"/>
    <property type="match status" value="1"/>
</dbReference>
<dbReference type="PANTHER" id="PTHR43630">
    <property type="entry name" value="POLY-BETA-1,6-N-ACETYL-D-GLUCOSAMINE SYNTHASE"/>
    <property type="match status" value="1"/>
</dbReference>
<dbReference type="Gene3D" id="3.90.550.10">
    <property type="entry name" value="Spore Coat Polysaccharide Biosynthesis Protein SpsA, Chain A"/>
    <property type="match status" value="1"/>
</dbReference>
<evidence type="ECO:0000313" key="6">
    <source>
        <dbReference type="Proteomes" id="UP000310477"/>
    </source>
</evidence>
<proteinExistence type="inferred from homology"/>
<dbReference type="EMBL" id="SWBO01000006">
    <property type="protein sequence ID" value="TKB99663.1"/>
    <property type="molecule type" value="Genomic_DNA"/>
</dbReference>
<sequence>MMTYIWYIIQFLIGYNLVLPLFLAICYFLFRKRKINALETKKYDYAIIVTAYQQTALLPAVVQSLLQLNYSNYLIYVVADNCDITDLNFNDQRVVLLKPETTLASNTRSHLHAIANFKRPHEILTIIDSDNLTDPNYLNELNLYFDHGFEAVQGIRKAKNLNTNYACMDAARDLYYHFYDGEVLYKLGSSATLSGSGMAFKTSLYKACFENHDLTGAGFDKVLQAKILLAGKRIAFAPKAVVYDEKTTNANQLVNQRSRWINTWFKYSVFGFQILLKGIKNFSINQILFGLIVVRPPLFMFILLSGLCFLINLFINPLIALIWFIAFVCFLVSFYIPLKFYKADPKIYSALVNIPKFIYFQLVSLVYAKNANQRSVATQHQIDNSMSTSSQKNKIN</sequence>